<gene>
    <name evidence="4" type="ORF">E1301_Tti006318</name>
</gene>
<sequence length="502" mass="56639">MGKNDTLMIWNRTAVESDVKQEPKILWRQTSGSATMNCTHNKGTTYYQMYWYRQRPGETMRLIVFTTPYAEADFGDVDKNKFDVLKNVPEFGSLTVKHLNSSTADGSDVSQTPSIIYEPMGSSVQINCTQYKGSTYRLMYWYKQRQGKTMRLVAFTTSYTSPEYEDPLSNKFLANKSNPENGSLTVKNLEADDEAIYFCSSPGNVIRNQNESAVIECEHNIPSYNLLLWYKQTKNLFTLMGYLYLTTENKEPGFVTKTKLDGDARKNGTLTIKTLTLNESSVLSHDVSQSPSDVFKAKGDDAKIECKHNISSYNVILWYKQTLDNGLKLLGHLQYKNNQTESEFLNKIHLKGDATSNGLLVIKDVSGDDSAVYFCAASSHSDTDTACHGKGVVQTPGDLLQNPTETAVIICTHDIPSYDRILWYKQEFTGFKLMGYLNLQYDNPEPDFKDKIKLIGDGRTNGKLIINSTTLSDSAMYFCAAYDTVIRITSVLYNKPPQFISN</sequence>
<comment type="caution">
    <text evidence="4">The sequence shown here is derived from an EMBL/GenBank/DDBJ whole genome shotgun (WGS) entry which is preliminary data.</text>
</comment>
<evidence type="ECO:0000256" key="1">
    <source>
        <dbReference type="ARBA" id="ARBA00022729"/>
    </source>
</evidence>
<dbReference type="SUPFAM" id="SSF48726">
    <property type="entry name" value="Immunoglobulin"/>
    <property type="match status" value="5"/>
</dbReference>
<evidence type="ECO:0000313" key="4">
    <source>
        <dbReference type="EMBL" id="KAA0711391.1"/>
    </source>
</evidence>
<dbReference type="GO" id="GO:0007166">
    <property type="term" value="P:cell surface receptor signaling pathway"/>
    <property type="evidence" value="ECO:0007669"/>
    <property type="project" value="TreeGrafter"/>
</dbReference>
<feature type="domain" description="Ig-like" evidence="3">
    <location>
        <begin position="285"/>
        <end position="385"/>
    </location>
</feature>
<dbReference type="InterPro" id="IPR007110">
    <property type="entry name" value="Ig-like_dom"/>
</dbReference>
<dbReference type="PANTHER" id="PTHR23268">
    <property type="entry name" value="T-CELL RECEPTOR BETA CHAIN"/>
    <property type="match status" value="1"/>
</dbReference>
<dbReference type="GO" id="GO:0002376">
    <property type="term" value="P:immune system process"/>
    <property type="evidence" value="ECO:0007669"/>
    <property type="project" value="UniProtKB-KW"/>
</dbReference>
<evidence type="ECO:0000256" key="2">
    <source>
        <dbReference type="ARBA" id="ARBA00022859"/>
    </source>
</evidence>
<dbReference type="PROSITE" id="PS50835">
    <property type="entry name" value="IG_LIKE"/>
    <property type="match status" value="2"/>
</dbReference>
<name>A0A5A9NQY1_9TELE</name>
<evidence type="ECO:0000259" key="3">
    <source>
        <dbReference type="PROSITE" id="PS50835"/>
    </source>
</evidence>
<dbReference type="InterPro" id="IPR003599">
    <property type="entry name" value="Ig_sub"/>
</dbReference>
<proteinExistence type="predicted"/>
<dbReference type="AlphaFoldDB" id="A0A5A9NQY1"/>
<dbReference type="EMBL" id="SOYY01000015">
    <property type="protein sequence ID" value="KAA0711391.1"/>
    <property type="molecule type" value="Genomic_DNA"/>
</dbReference>
<evidence type="ECO:0000313" key="5">
    <source>
        <dbReference type="Proteomes" id="UP000324632"/>
    </source>
</evidence>
<dbReference type="SMART" id="SM00408">
    <property type="entry name" value="IGc2"/>
    <property type="match status" value="3"/>
</dbReference>
<dbReference type="InterPro" id="IPR036179">
    <property type="entry name" value="Ig-like_dom_sf"/>
</dbReference>
<dbReference type="InterPro" id="IPR013783">
    <property type="entry name" value="Ig-like_fold"/>
</dbReference>
<dbReference type="Pfam" id="PF07686">
    <property type="entry name" value="V-set"/>
    <property type="match status" value="3"/>
</dbReference>
<dbReference type="InterPro" id="IPR050413">
    <property type="entry name" value="TCR_beta_variable"/>
</dbReference>
<organism evidence="4 5">
    <name type="scientific">Triplophysa tibetana</name>
    <dbReference type="NCBI Taxonomy" id="1572043"/>
    <lineage>
        <taxon>Eukaryota</taxon>
        <taxon>Metazoa</taxon>
        <taxon>Chordata</taxon>
        <taxon>Craniata</taxon>
        <taxon>Vertebrata</taxon>
        <taxon>Euteleostomi</taxon>
        <taxon>Actinopterygii</taxon>
        <taxon>Neopterygii</taxon>
        <taxon>Teleostei</taxon>
        <taxon>Ostariophysi</taxon>
        <taxon>Cypriniformes</taxon>
        <taxon>Nemacheilidae</taxon>
        <taxon>Triplophysa</taxon>
    </lineage>
</organism>
<dbReference type="InterPro" id="IPR013106">
    <property type="entry name" value="Ig_V-set"/>
</dbReference>
<accession>A0A5A9NQY1</accession>
<dbReference type="SMART" id="SM00406">
    <property type="entry name" value="IGv"/>
    <property type="match status" value="3"/>
</dbReference>
<dbReference type="Gene3D" id="2.60.40.10">
    <property type="entry name" value="Immunoglobulins"/>
    <property type="match status" value="5"/>
</dbReference>
<keyword evidence="5" id="KW-1185">Reference proteome</keyword>
<keyword evidence="2" id="KW-0391">Immunity</keyword>
<dbReference type="GO" id="GO:0005886">
    <property type="term" value="C:plasma membrane"/>
    <property type="evidence" value="ECO:0007669"/>
    <property type="project" value="TreeGrafter"/>
</dbReference>
<dbReference type="InterPro" id="IPR003598">
    <property type="entry name" value="Ig_sub2"/>
</dbReference>
<feature type="domain" description="Ig-like" evidence="3">
    <location>
        <begin position="89"/>
        <end position="216"/>
    </location>
</feature>
<reference evidence="4 5" key="1">
    <citation type="journal article" date="2019" name="Mol. Ecol. Resour.">
        <title>Chromosome-level genome assembly of Triplophysa tibetana, a fish adapted to the harsh high-altitude environment of the Tibetan Plateau.</title>
        <authorList>
            <person name="Yang X."/>
            <person name="Liu H."/>
            <person name="Ma Z."/>
            <person name="Zou Y."/>
            <person name="Zou M."/>
            <person name="Mao Y."/>
            <person name="Li X."/>
            <person name="Wang H."/>
            <person name="Chen T."/>
            <person name="Wang W."/>
            <person name="Yang R."/>
        </authorList>
    </citation>
    <scope>NUCLEOTIDE SEQUENCE [LARGE SCALE GENOMIC DNA]</scope>
    <source>
        <strain evidence="4">TTIB1903HZAU</strain>
        <tissue evidence="4">Muscle</tissue>
    </source>
</reference>
<dbReference type="Proteomes" id="UP000324632">
    <property type="component" value="Chromosome 15"/>
</dbReference>
<keyword evidence="1" id="KW-0732">Signal</keyword>
<protein>
    <recommendedName>
        <fullName evidence="3">Ig-like domain-containing protein</fullName>
    </recommendedName>
</protein>
<dbReference type="SMART" id="SM00409">
    <property type="entry name" value="IG"/>
    <property type="match status" value="3"/>
</dbReference>